<protein>
    <recommendedName>
        <fullName evidence="4">Lipid A deacylase LpxR family protein</fullName>
    </recommendedName>
</protein>
<reference evidence="2 3" key="1">
    <citation type="journal article" date="2018" name="Sci. Adv.">
        <title>Multi-heme cytochromes provide a pathway for survival in energy-limited environments.</title>
        <authorList>
            <person name="Deng X."/>
            <person name="Dohmae N."/>
            <person name="Nealson K.H."/>
            <person name="Hashimoto K."/>
            <person name="Okamoto A."/>
        </authorList>
    </citation>
    <scope>NUCLEOTIDE SEQUENCE [LARGE SCALE GENOMIC DNA]</scope>
    <source>
        <strain evidence="2 3">IS5</strain>
    </source>
</reference>
<gene>
    <name evidence="2" type="ORF">DFE_0057</name>
</gene>
<dbReference type="InterPro" id="IPR037107">
    <property type="entry name" value="Put_OMP_sf"/>
</dbReference>
<evidence type="ECO:0000313" key="3">
    <source>
        <dbReference type="Proteomes" id="UP000269883"/>
    </source>
</evidence>
<dbReference type="EMBL" id="AP017378">
    <property type="protein sequence ID" value="BBD06783.1"/>
    <property type="molecule type" value="Genomic_DNA"/>
</dbReference>
<evidence type="ECO:0008006" key="4">
    <source>
        <dbReference type="Google" id="ProtNLM"/>
    </source>
</evidence>
<dbReference type="KEGG" id="dfl:DFE_0057"/>
<sequence>MPPRLLPFLLLLAIAILLSTSVHAGEPTRPGEHWAMSIYNENDKFAGTDQHYTNAVKVTVLSKDLREYAHSEVVAEYFPWMIPVIEQAPFVNDPNKTRNIAFSFGNEIYTPIDVKASERIQDDRPYAGWTYASLALHAKNANRLDTFETTLGIVGPSAHSDIIQNEFHKLIDTFPSEGWNNQLRDEPGIMLSWQRRIRHEYPLGSSQWSADLIPHLGVTVGNVLTYANMGGQVRLGYNLPQDFGVSPIQTGSTVATPTEANDPRLSGGWGFNVFAGADGRAVARNIFLDGNTFRQSHRVDKIPFVADLYGGASLFWDRWTLTYTHVYRTREFSEQKDGQVFGSFNLSVTF</sequence>
<dbReference type="Proteomes" id="UP000269883">
    <property type="component" value="Chromosome"/>
</dbReference>
<dbReference type="OrthoDB" id="9776275at2"/>
<dbReference type="RefSeq" id="WP_126375594.1">
    <property type="nucleotide sequence ID" value="NZ_AP017378.1"/>
</dbReference>
<keyword evidence="1" id="KW-0732">Signal</keyword>
<evidence type="ECO:0000313" key="2">
    <source>
        <dbReference type="EMBL" id="BBD06783.1"/>
    </source>
</evidence>
<keyword evidence="3" id="KW-1185">Reference proteome</keyword>
<accession>A0A2Z6AU82</accession>
<dbReference type="Pfam" id="PF09982">
    <property type="entry name" value="LpxR"/>
    <property type="match status" value="1"/>
</dbReference>
<evidence type="ECO:0000256" key="1">
    <source>
        <dbReference type="SAM" id="SignalP"/>
    </source>
</evidence>
<feature type="signal peptide" evidence="1">
    <location>
        <begin position="1"/>
        <end position="24"/>
    </location>
</feature>
<dbReference type="Gene3D" id="2.40.128.140">
    <property type="entry name" value="Outer membrane protein"/>
    <property type="match status" value="1"/>
</dbReference>
<feature type="chain" id="PRO_5016365714" description="Lipid A deacylase LpxR family protein" evidence="1">
    <location>
        <begin position="25"/>
        <end position="350"/>
    </location>
</feature>
<dbReference type="AlphaFoldDB" id="A0A2Z6AU82"/>
<organism evidence="2 3">
    <name type="scientific">Desulfovibrio ferrophilus</name>
    <dbReference type="NCBI Taxonomy" id="241368"/>
    <lineage>
        <taxon>Bacteria</taxon>
        <taxon>Pseudomonadati</taxon>
        <taxon>Thermodesulfobacteriota</taxon>
        <taxon>Desulfovibrionia</taxon>
        <taxon>Desulfovibrionales</taxon>
        <taxon>Desulfovibrionaceae</taxon>
        <taxon>Desulfovibrio</taxon>
    </lineage>
</organism>
<name>A0A2Z6AU82_9BACT</name>
<proteinExistence type="predicted"/>
<dbReference type="InterPro" id="IPR018707">
    <property type="entry name" value="LpxR"/>
</dbReference>